<gene>
    <name evidence="3" type="ORF">MNOR_LOCUS23004</name>
</gene>
<feature type="compositionally biased region" description="Low complexity" evidence="1">
    <location>
        <begin position="614"/>
        <end position="632"/>
    </location>
</feature>
<dbReference type="InterPro" id="IPR003913">
    <property type="entry name" value="Tuberin"/>
</dbReference>
<evidence type="ECO:0000256" key="1">
    <source>
        <dbReference type="SAM" id="MobiDB-lite"/>
    </source>
</evidence>
<dbReference type="PANTHER" id="PTHR10063">
    <property type="entry name" value="TUBERIN"/>
    <property type="match status" value="1"/>
</dbReference>
<dbReference type="AlphaFoldDB" id="A0AAV2RAX4"/>
<sequence>MPGKVEVTPLSLTQAAMVVIVAMKKEKDWEVLRLILECVPQVLQNKALILSKDGNDIDYLAAALYALISDRSLGLPESLHNTPAKFTKSDFQAYVFPVLATLASYHMHLEPLIQQKVIKCLEMGVLSRVAGPLCVSALTLCVLEMRDTMMRLLPKVMINLSKISATIQNAQPILEFLSTLLHLPKVYANFVSDQYMSIFAIAIPYTNLFKFNHYIVSLAYHVIAMWFLKCRLPFRKHFVSFISKNFISMILTNEEAAQRRRSASANEQAILLARSRMPRSKSVSHKLLLAEELQVSAVRPLLFDEQAKNEADKINFHNDLRETCNDLMARYTFASCAPTPKRSAVAEMLVSGGQSQTWIVGNKLITVTTSGCSQRPMKHGLCDKCLQLCNLDKKTAAPEPSYTSSPSMSSRRRHRSEFHRTISHEAKFKPQSKDDLHMRSYTQDNGDSLAPLIDQGTSVSWASTNAAGSDDAFGPEVELDRLASYNCTTVTPPSSTTNTTGPTVTSATATNSEWCESTVRCPYGNMSWMMRVQNQQTLVNGSSSDLPLHDLSILFSPQPPPPSSDLIRTLLNKKIDTDNMDDEKYQELLEQHFEEPRPRAFSGTSDKTQDSDPGSLRGDSSGWSSSNAPSQA</sequence>
<feature type="region of interest" description="Disordered" evidence="1">
    <location>
        <begin position="584"/>
        <end position="632"/>
    </location>
</feature>
<feature type="region of interest" description="Disordered" evidence="1">
    <location>
        <begin position="396"/>
        <end position="449"/>
    </location>
</feature>
<dbReference type="GO" id="GO:0005634">
    <property type="term" value="C:nucleus"/>
    <property type="evidence" value="ECO:0007669"/>
    <property type="project" value="InterPro"/>
</dbReference>
<protein>
    <recommendedName>
        <fullName evidence="2">Tuberin-type domain-containing protein</fullName>
    </recommendedName>
</protein>
<feature type="compositionally biased region" description="Basic and acidic residues" evidence="1">
    <location>
        <begin position="418"/>
        <end position="438"/>
    </location>
</feature>
<keyword evidence="4" id="KW-1185">Reference proteome</keyword>
<dbReference type="GO" id="GO:0051726">
    <property type="term" value="P:regulation of cell cycle"/>
    <property type="evidence" value="ECO:0007669"/>
    <property type="project" value="TreeGrafter"/>
</dbReference>
<dbReference type="GO" id="GO:0051898">
    <property type="term" value="P:negative regulation of phosphatidylinositol 3-kinase/protein kinase B signal transduction"/>
    <property type="evidence" value="ECO:0007669"/>
    <property type="project" value="TreeGrafter"/>
</dbReference>
<organism evidence="3 4">
    <name type="scientific">Meganyctiphanes norvegica</name>
    <name type="common">Northern krill</name>
    <name type="synonym">Thysanopoda norvegica</name>
    <dbReference type="NCBI Taxonomy" id="48144"/>
    <lineage>
        <taxon>Eukaryota</taxon>
        <taxon>Metazoa</taxon>
        <taxon>Ecdysozoa</taxon>
        <taxon>Arthropoda</taxon>
        <taxon>Crustacea</taxon>
        <taxon>Multicrustacea</taxon>
        <taxon>Malacostraca</taxon>
        <taxon>Eumalacostraca</taxon>
        <taxon>Eucarida</taxon>
        <taxon>Euphausiacea</taxon>
        <taxon>Euphausiidae</taxon>
        <taxon>Meganyctiphanes</taxon>
    </lineage>
</organism>
<dbReference type="PANTHER" id="PTHR10063:SF0">
    <property type="entry name" value="TUBERIN"/>
    <property type="match status" value="1"/>
</dbReference>
<proteinExistence type="predicted"/>
<reference evidence="3 4" key="1">
    <citation type="submission" date="2024-05" db="EMBL/GenBank/DDBJ databases">
        <authorList>
            <person name="Wallberg A."/>
        </authorList>
    </citation>
    <scope>NUCLEOTIDE SEQUENCE [LARGE SCALE GENOMIC DNA]</scope>
</reference>
<accession>A0AAV2RAX4</accession>
<name>A0AAV2RAX4_MEGNR</name>
<evidence type="ECO:0000313" key="3">
    <source>
        <dbReference type="EMBL" id="CAL4122282.1"/>
    </source>
</evidence>
<evidence type="ECO:0000313" key="4">
    <source>
        <dbReference type="Proteomes" id="UP001497623"/>
    </source>
</evidence>
<dbReference type="GO" id="GO:0046627">
    <property type="term" value="P:negative regulation of insulin receptor signaling pathway"/>
    <property type="evidence" value="ECO:0007669"/>
    <property type="project" value="TreeGrafter"/>
</dbReference>
<dbReference type="GO" id="GO:0032007">
    <property type="term" value="P:negative regulation of TOR signaling"/>
    <property type="evidence" value="ECO:0007669"/>
    <property type="project" value="InterPro"/>
</dbReference>
<dbReference type="GO" id="GO:0005096">
    <property type="term" value="F:GTPase activator activity"/>
    <property type="evidence" value="ECO:0007669"/>
    <property type="project" value="InterPro"/>
</dbReference>
<comment type="caution">
    <text evidence="3">The sequence shown here is derived from an EMBL/GenBank/DDBJ whole genome shotgun (WGS) entry which is preliminary data.</text>
</comment>
<dbReference type="InterPro" id="IPR018515">
    <property type="entry name" value="Tuberin-type_domain"/>
</dbReference>
<evidence type="ECO:0000259" key="2">
    <source>
        <dbReference type="Pfam" id="PF03542"/>
    </source>
</evidence>
<dbReference type="InterPro" id="IPR027107">
    <property type="entry name" value="Tuberin/Ral-act_asu"/>
</dbReference>
<dbReference type="GO" id="GO:0033596">
    <property type="term" value="C:TSC1-TSC2 complex"/>
    <property type="evidence" value="ECO:0007669"/>
    <property type="project" value="InterPro"/>
</dbReference>
<dbReference type="Pfam" id="PF03542">
    <property type="entry name" value="Tuberin"/>
    <property type="match status" value="1"/>
</dbReference>
<feature type="domain" description="Tuberin-type" evidence="2">
    <location>
        <begin position="4"/>
        <end position="233"/>
    </location>
</feature>
<dbReference type="Proteomes" id="UP001497623">
    <property type="component" value="Unassembled WGS sequence"/>
</dbReference>
<feature type="compositionally biased region" description="Basic and acidic residues" evidence="1">
    <location>
        <begin position="584"/>
        <end position="598"/>
    </location>
</feature>
<dbReference type="GO" id="GO:0030178">
    <property type="term" value="P:negative regulation of Wnt signaling pathway"/>
    <property type="evidence" value="ECO:0007669"/>
    <property type="project" value="TreeGrafter"/>
</dbReference>
<feature type="non-terminal residue" evidence="3">
    <location>
        <position position="632"/>
    </location>
</feature>
<dbReference type="PRINTS" id="PR01431">
    <property type="entry name" value="TUBERIN"/>
</dbReference>
<dbReference type="EMBL" id="CAXKWB010019829">
    <property type="protein sequence ID" value="CAL4122282.1"/>
    <property type="molecule type" value="Genomic_DNA"/>
</dbReference>